<keyword evidence="3" id="KW-0808">Transferase</keyword>
<dbReference type="SUPFAM" id="SSF53474">
    <property type="entry name" value="alpha/beta-Hydrolases"/>
    <property type="match status" value="1"/>
</dbReference>
<feature type="region of interest" description="C-terminal hotdog fold" evidence="4">
    <location>
        <begin position="1467"/>
        <end position="1613"/>
    </location>
</feature>
<dbReference type="NCBIfam" id="TIGR04532">
    <property type="entry name" value="PT_fungal_PKS"/>
    <property type="match status" value="1"/>
</dbReference>
<dbReference type="Pfam" id="PF21089">
    <property type="entry name" value="PKS_DH_N"/>
    <property type="match status" value="1"/>
</dbReference>
<dbReference type="Gene3D" id="3.40.47.10">
    <property type="match status" value="1"/>
</dbReference>
<dbReference type="Gene3D" id="3.30.70.3290">
    <property type="match status" value="1"/>
</dbReference>
<feature type="active site" description="Proton acceptor; for dehydratase activity" evidence="4">
    <location>
        <position position="1341"/>
    </location>
</feature>
<keyword evidence="1" id="KW-0596">Phosphopantetheine</keyword>
<evidence type="ECO:0008006" key="9">
    <source>
        <dbReference type="Google" id="ProtNLM"/>
    </source>
</evidence>
<dbReference type="InterPro" id="IPR036736">
    <property type="entry name" value="ACP-like_sf"/>
</dbReference>
<feature type="region of interest" description="N-terminal hotdog fold" evidence="4">
    <location>
        <begin position="1290"/>
        <end position="1442"/>
    </location>
</feature>
<evidence type="ECO:0000256" key="1">
    <source>
        <dbReference type="ARBA" id="ARBA00022450"/>
    </source>
</evidence>
<dbReference type="Pfam" id="PF16073">
    <property type="entry name" value="SAT"/>
    <property type="match status" value="1"/>
</dbReference>
<dbReference type="InterPro" id="IPR042104">
    <property type="entry name" value="PKS_dehydratase_sf"/>
</dbReference>
<dbReference type="InterPro" id="IPR014031">
    <property type="entry name" value="Ketoacyl_synth_C"/>
</dbReference>
<dbReference type="PANTHER" id="PTHR43775">
    <property type="entry name" value="FATTY ACID SYNTHASE"/>
    <property type="match status" value="1"/>
</dbReference>
<evidence type="ECO:0000256" key="2">
    <source>
        <dbReference type="ARBA" id="ARBA00022553"/>
    </source>
</evidence>
<dbReference type="InterPro" id="IPR050091">
    <property type="entry name" value="PKS_NRPS_Biosynth_Enz"/>
</dbReference>
<dbReference type="InterPro" id="IPR030918">
    <property type="entry name" value="PT_fungal_PKS"/>
</dbReference>
<dbReference type="InterPro" id="IPR016039">
    <property type="entry name" value="Thiolase-like"/>
</dbReference>
<dbReference type="InterPro" id="IPR032088">
    <property type="entry name" value="SAT"/>
</dbReference>
<dbReference type="SMART" id="SM00827">
    <property type="entry name" value="PKS_AT"/>
    <property type="match status" value="1"/>
</dbReference>
<dbReference type="Pfam" id="PF02801">
    <property type="entry name" value="Ketoacyl-synt_C"/>
    <property type="match status" value="1"/>
</dbReference>
<sequence>MMTDTAEMSRIFVFAGLGSNSLFSEQVLALVMEDSSTLEARVLLEACHGVFKTAFAFANRKDTFSVNIDLEDFMTPESLIQPPAHYRKNSIIQHVYLYLAQLLRYMRFSKDSHSKVLGLAGFCAGLLPSAVIATTRTTIELLSRGKDFFYVALYLGIRSEGYKQAMIRNEACSPNLPWSVIVDGLSAQQAQELLQEHTRQAPESYIYMSAINSSSCVTLSGRGDHLDRFSRQGLPSRCKVRATNVYCLYHDRRHLSVVREEVLGDLRHNESLFSSPLRLVSPLFSGIDGKPINFGKLVTFGEFCETVLEMIMLEPVDWVAMEENILTGVRKSVEATESPHEIVNFGPGYGMSRTKHALPDRVKVIDAMTKPKIASHTGPELPSSDTIAIVGMGLDLPGASDASTLWRNLKEALNSCTEVSSKTVSKFKLAGLTRISKIPVSRFHVEDFYQKENGRTLKTKYGNFMENPFLFDNELFKISRREASSVDPQQRVTLQTAYRALEDAGYVPDSTPSFSRKTFGCFIGNATLDYTDNLRDEIDVYYSPGTLRAFQSGRISYAFKWSGPSITLDTACSSSITAMHQASRALLSGDCRAALVGGVNVITSPDMYLGLDRAHFLSPTGQCKPFDESADGYCRSEGCVAFVLKKLDDAMAESDQILGVIRGVEINQSGNARSITHPHAPTQEDLYGRLLKKSKIHPHQITVAETHGTGTQAGDTNELISIRKAFCAGRDPSNLLHLTSIKANIGHSEAASGGAALAKLLLMMKHREIPPQISLNTLNHKIQELGTDGAVISRDGAVWPRPLSHPRLALLNNFGAAGSNGALILQEYGDNKSDDEHEDPDQDQSYMLGFSARSDTALLQYRDALISHLQKPIESVSLRDIIYSSTARRQVFDYRIAVVGSNTEELVDKLKTAQFHNIRELVDTEPHAVFAFSGQGSQYLGMGRELMMVYPEFKKTVLRCEQWLLRNGYPGFLDIMMSIEDHTSPSPALQSFQTAMFVLEASLARLLISIGIIPTLVVGHSLGEYAALVIAGVLDLQSGLSLVAHRAKLVSELCQLEATSMLAVHLSADVTRDEVDSHPELHDLSIACDNGPSDCVVGGPLDQIRSLEEKLSKKGTKSKLLDIAIAYHTKAMDPILDRLTDFAKTIELSSPKLPVLSNVFGRLILPGEEGFTSEYFAAHARQTVALRLGIQDLHSHGMTAELSKWVEVGPHPTLLSMVSTNLDRNTTVFLTSLRKGTSDTVSFARLLSHFYLNSTGLNWRKAFDKRATMTTIPVMPFMQQEFGVHYPHEHTKSGAAVLSQERGSQTSYVFLSRIVQPLSETNGQAIFETPIAIFAEYILGHSVCGYALCPASVYHEIALSAAKHLKLHDLQTEQVWSLSNVTFVAPLIYSEGSSVIVRTSIEPTNQPRTTFSFKISSRTAESDSQRQTIHCQGQVKIRSLTGQKNAKLLAITKRKKSNFFQPDRSETHEIFLKKAMYEKVFTRVVTYSEMYQMVQSIRIDQNEALAVCRYPKTTGKDMSRFTTVLMDVLLHVAGFVANLSVENGEVCICKEVRTMTLVRDTLPSEEKFEISCSNFELVSESLIIADAYATGTQGVIAVFKGMSFQRMKLARMTQAMQLAHRKSGDLVESIVNEGFKQPVSNPLTLRYPKTPECHLSVRDIVAKTCNLDASKMATDVTLQAMGFDSLLMIELSSTLSAHKLCSFEAFDLTEQATVGDIEQLCADADERSLPSSEAETTSSVAFLETSTLVTPATPQVASIIAATCGAQVDFVTSDVELQALGIDSLLVMELQTRLQSLWTRSNLVDLSDCRTVGDVEKLAIVANLKEDRSRVERSAHQAPGIRDIVESSTSTGTSERLSAELLKKISATLKLQNPLGTIYVADKSVKLAPLFLIHDGSGICLSYHRIQPFGRTIYAIHDPKFLESDSWSGIPAMAQAYAKLIKATNSGPLILGGWSFGGVVAFEAARVLQAEGHAIAGVVLIDSPPPINHKPLSAAIINDVVRGGGKGELVGDTIRSLARKSFTSCARMLEFFKPEAATSTSRPAPRTFLLRSTNSYDLNTESDGGEFENPWLQDRSDPRTSIVGWEIVTGAKVPHTDIPGNHFQVFDAANIQAISKAIAQACHELEKHS</sequence>
<proteinExistence type="predicted"/>
<dbReference type="InterPro" id="IPR009081">
    <property type="entry name" value="PP-bd_ACP"/>
</dbReference>
<evidence type="ECO:0000313" key="7">
    <source>
        <dbReference type="EMBL" id="KAL2046546.1"/>
    </source>
</evidence>
<feature type="domain" description="Ketosynthase family 3 (KS3)" evidence="5">
    <location>
        <begin position="384"/>
        <end position="827"/>
    </location>
</feature>
<dbReference type="Gene3D" id="3.40.50.1820">
    <property type="entry name" value="alpha/beta hydrolase"/>
    <property type="match status" value="1"/>
</dbReference>
<dbReference type="Pfam" id="PF00109">
    <property type="entry name" value="ketoacyl-synt"/>
    <property type="match status" value="1"/>
</dbReference>
<protein>
    <recommendedName>
        <fullName evidence="9">Polyketide synthase</fullName>
    </recommendedName>
</protein>
<evidence type="ECO:0000259" key="6">
    <source>
        <dbReference type="PROSITE" id="PS52019"/>
    </source>
</evidence>
<dbReference type="InterPro" id="IPR016036">
    <property type="entry name" value="Malonyl_transacylase_ACP-bd"/>
</dbReference>
<dbReference type="InterPro" id="IPR001227">
    <property type="entry name" value="Ac_transferase_dom_sf"/>
</dbReference>
<dbReference type="PROSITE" id="PS00606">
    <property type="entry name" value="KS3_1"/>
    <property type="match status" value="1"/>
</dbReference>
<dbReference type="Gene3D" id="1.10.1200.10">
    <property type="entry name" value="ACP-like"/>
    <property type="match status" value="2"/>
</dbReference>
<dbReference type="Pfam" id="PF00975">
    <property type="entry name" value="Thioesterase"/>
    <property type="match status" value="1"/>
</dbReference>
<dbReference type="SUPFAM" id="SSF52151">
    <property type="entry name" value="FabD/lysophospholipase-like"/>
    <property type="match status" value="1"/>
</dbReference>
<evidence type="ECO:0000259" key="5">
    <source>
        <dbReference type="PROSITE" id="PS52004"/>
    </source>
</evidence>
<dbReference type="SUPFAM" id="SSF55048">
    <property type="entry name" value="Probable ACP-binding domain of malonyl-CoA ACP transacylase"/>
    <property type="match status" value="1"/>
</dbReference>
<dbReference type="InterPro" id="IPR018201">
    <property type="entry name" value="Ketoacyl_synth_AS"/>
</dbReference>
<dbReference type="SUPFAM" id="SSF47336">
    <property type="entry name" value="ACP-like"/>
    <property type="match status" value="2"/>
</dbReference>
<dbReference type="InterPro" id="IPR029058">
    <property type="entry name" value="AB_hydrolase_fold"/>
</dbReference>
<dbReference type="InterPro" id="IPR020841">
    <property type="entry name" value="PKS_Beta-ketoAc_synthase_dom"/>
</dbReference>
<dbReference type="Proteomes" id="UP001590951">
    <property type="component" value="Unassembled WGS sequence"/>
</dbReference>
<dbReference type="PANTHER" id="PTHR43775:SF37">
    <property type="entry name" value="SI:DKEY-61P9.11"/>
    <property type="match status" value="1"/>
</dbReference>
<feature type="active site" description="Proton donor; for dehydratase activity" evidence="4">
    <location>
        <position position="1527"/>
    </location>
</feature>
<dbReference type="Gene3D" id="3.40.366.10">
    <property type="entry name" value="Malonyl-Coenzyme A Acyl Carrier Protein, domain 2"/>
    <property type="match status" value="3"/>
</dbReference>
<evidence type="ECO:0000313" key="8">
    <source>
        <dbReference type="Proteomes" id="UP001590951"/>
    </source>
</evidence>
<dbReference type="PROSITE" id="PS00012">
    <property type="entry name" value="PHOSPHOPANTETHEINE"/>
    <property type="match status" value="1"/>
</dbReference>
<dbReference type="PROSITE" id="PS52019">
    <property type="entry name" value="PKS_MFAS_DH"/>
    <property type="match status" value="1"/>
</dbReference>
<reference evidence="7 8" key="1">
    <citation type="submission" date="2024-09" db="EMBL/GenBank/DDBJ databases">
        <title>Rethinking Asexuality: The Enigmatic Case of Functional Sexual Genes in Lepraria (Stereocaulaceae).</title>
        <authorList>
            <person name="Doellman M."/>
            <person name="Sun Y."/>
            <person name="Barcenas-Pena A."/>
            <person name="Lumbsch H.T."/>
            <person name="Grewe F."/>
        </authorList>
    </citation>
    <scope>NUCLEOTIDE SEQUENCE [LARGE SCALE GENOMIC DNA]</scope>
    <source>
        <strain evidence="7 8">Grewe 0041</strain>
    </source>
</reference>
<dbReference type="Gene3D" id="3.30.70.250">
    <property type="entry name" value="Malonyl-CoA ACP transacylase, ACP-binding"/>
    <property type="match status" value="1"/>
</dbReference>
<dbReference type="SMART" id="SM00825">
    <property type="entry name" value="PKS_KS"/>
    <property type="match status" value="1"/>
</dbReference>
<gene>
    <name evidence="7" type="ORF">ABVK25_011761</name>
</gene>
<keyword evidence="2" id="KW-0597">Phosphoprotein</keyword>
<dbReference type="Pfam" id="PF22621">
    <property type="entry name" value="CurL-like_PKS_C"/>
    <property type="match status" value="1"/>
</dbReference>
<keyword evidence="8" id="KW-1185">Reference proteome</keyword>
<comment type="caution">
    <text evidence="7">The sequence shown here is derived from an EMBL/GenBank/DDBJ whole genome shotgun (WGS) entry which is preliminary data.</text>
</comment>
<dbReference type="SUPFAM" id="SSF53901">
    <property type="entry name" value="Thiolase-like"/>
    <property type="match status" value="1"/>
</dbReference>
<dbReference type="Pfam" id="PF14765">
    <property type="entry name" value="PS-DH"/>
    <property type="match status" value="1"/>
</dbReference>
<evidence type="ECO:0000256" key="3">
    <source>
        <dbReference type="ARBA" id="ARBA00022679"/>
    </source>
</evidence>
<dbReference type="PROSITE" id="PS52004">
    <property type="entry name" value="KS3_2"/>
    <property type="match status" value="1"/>
</dbReference>
<dbReference type="Pfam" id="PF00698">
    <property type="entry name" value="Acyl_transf_1"/>
    <property type="match status" value="1"/>
</dbReference>
<dbReference type="Pfam" id="PF00550">
    <property type="entry name" value="PP-binding"/>
    <property type="match status" value="2"/>
</dbReference>
<dbReference type="InterPro" id="IPR016035">
    <property type="entry name" value="Acyl_Trfase/lysoPLipase"/>
</dbReference>
<dbReference type="InterPro" id="IPR001031">
    <property type="entry name" value="Thioesterase"/>
</dbReference>
<dbReference type="InterPro" id="IPR006162">
    <property type="entry name" value="Ppantetheine_attach_site"/>
</dbReference>
<name>A0ABR4AP26_9LECA</name>
<dbReference type="EMBL" id="JBHFEH010000115">
    <property type="protein sequence ID" value="KAL2046546.1"/>
    <property type="molecule type" value="Genomic_DNA"/>
</dbReference>
<dbReference type="InterPro" id="IPR049551">
    <property type="entry name" value="PKS_DH_C"/>
</dbReference>
<dbReference type="CDD" id="cd00833">
    <property type="entry name" value="PKS"/>
    <property type="match status" value="1"/>
</dbReference>
<dbReference type="InterPro" id="IPR049552">
    <property type="entry name" value="PKS_DH_N"/>
</dbReference>
<dbReference type="InterPro" id="IPR014043">
    <property type="entry name" value="Acyl_transferase_dom"/>
</dbReference>
<dbReference type="InterPro" id="IPR014030">
    <property type="entry name" value="Ketoacyl_synth_N"/>
</dbReference>
<evidence type="ECO:0000256" key="4">
    <source>
        <dbReference type="PROSITE-ProRule" id="PRU01363"/>
    </source>
</evidence>
<organism evidence="7 8">
    <name type="scientific">Lepraria finkii</name>
    <dbReference type="NCBI Taxonomy" id="1340010"/>
    <lineage>
        <taxon>Eukaryota</taxon>
        <taxon>Fungi</taxon>
        <taxon>Dikarya</taxon>
        <taxon>Ascomycota</taxon>
        <taxon>Pezizomycotina</taxon>
        <taxon>Lecanoromycetes</taxon>
        <taxon>OSLEUM clade</taxon>
        <taxon>Lecanoromycetidae</taxon>
        <taxon>Lecanorales</taxon>
        <taxon>Lecanorineae</taxon>
        <taxon>Stereocaulaceae</taxon>
        <taxon>Lepraria</taxon>
    </lineage>
</organism>
<dbReference type="InterPro" id="IPR049900">
    <property type="entry name" value="PKS_mFAS_DH"/>
</dbReference>
<accession>A0ABR4AP26</accession>
<feature type="domain" description="PKS/mFAS DH" evidence="6">
    <location>
        <begin position="1290"/>
        <end position="1613"/>
    </location>
</feature>
<dbReference type="Gene3D" id="3.10.129.110">
    <property type="entry name" value="Polyketide synthase dehydratase"/>
    <property type="match status" value="1"/>
</dbReference>